<feature type="non-terminal residue" evidence="1">
    <location>
        <position position="147"/>
    </location>
</feature>
<sequence length="147" mass="16715">MQGPYVFTGNCYNFGDQGHKYERCTKPCSICKSTNHTNFSCNQHMRNTAQHPIAVMMADQYYQNKERPLPTPKSVSPLNKKNSSNYIIDHSGPIISPLTKPRHIRSWAPSPNQDYTSPSLKRYKLEVNPSPEEQLSKSDTTAIPETQ</sequence>
<proteinExistence type="predicted"/>
<dbReference type="EMBL" id="QTSX02005434">
    <property type="protein sequence ID" value="KAJ9059750.1"/>
    <property type="molecule type" value="Genomic_DNA"/>
</dbReference>
<accession>A0ACC2SBP3</accession>
<organism evidence="1 2">
    <name type="scientific">Entomophthora muscae</name>
    <dbReference type="NCBI Taxonomy" id="34485"/>
    <lineage>
        <taxon>Eukaryota</taxon>
        <taxon>Fungi</taxon>
        <taxon>Fungi incertae sedis</taxon>
        <taxon>Zoopagomycota</taxon>
        <taxon>Entomophthoromycotina</taxon>
        <taxon>Entomophthoromycetes</taxon>
        <taxon>Entomophthorales</taxon>
        <taxon>Entomophthoraceae</taxon>
        <taxon>Entomophthora</taxon>
    </lineage>
</organism>
<evidence type="ECO:0000313" key="1">
    <source>
        <dbReference type="EMBL" id="KAJ9059750.1"/>
    </source>
</evidence>
<comment type="caution">
    <text evidence="1">The sequence shown here is derived from an EMBL/GenBank/DDBJ whole genome shotgun (WGS) entry which is preliminary data.</text>
</comment>
<reference evidence="1" key="1">
    <citation type="submission" date="2022-04" db="EMBL/GenBank/DDBJ databases">
        <title>Genome of the entomopathogenic fungus Entomophthora muscae.</title>
        <authorList>
            <person name="Elya C."/>
            <person name="Lovett B.R."/>
            <person name="Lee E."/>
            <person name="Macias A.M."/>
            <person name="Hajek A.E."/>
            <person name="De Bivort B.L."/>
            <person name="Kasson M.T."/>
            <person name="De Fine Licht H.H."/>
            <person name="Stajich J.E."/>
        </authorList>
    </citation>
    <scope>NUCLEOTIDE SEQUENCE</scope>
    <source>
        <strain evidence="1">Berkeley</strain>
    </source>
</reference>
<evidence type="ECO:0000313" key="2">
    <source>
        <dbReference type="Proteomes" id="UP001165960"/>
    </source>
</evidence>
<gene>
    <name evidence="1" type="ORF">DSO57_1038219</name>
</gene>
<name>A0ACC2SBP3_9FUNG</name>
<keyword evidence="2" id="KW-1185">Reference proteome</keyword>
<protein>
    <submittedName>
        <fullName evidence="1">Uncharacterized protein</fullName>
    </submittedName>
</protein>
<dbReference type="Proteomes" id="UP001165960">
    <property type="component" value="Unassembled WGS sequence"/>
</dbReference>